<evidence type="ECO:0000259" key="1">
    <source>
        <dbReference type="PROSITE" id="PS51782"/>
    </source>
</evidence>
<dbReference type="OrthoDB" id="5985073at2759"/>
<dbReference type="InterPro" id="IPR036779">
    <property type="entry name" value="LysM_dom_sf"/>
</dbReference>
<dbReference type="Proteomes" id="UP000320762">
    <property type="component" value="Unassembled WGS sequence"/>
</dbReference>
<dbReference type="Gene3D" id="3.10.350.10">
    <property type="entry name" value="LysM domain"/>
    <property type="match status" value="1"/>
</dbReference>
<dbReference type="PROSITE" id="PS51782">
    <property type="entry name" value="LYSM"/>
    <property type="match status" value="1"/>
</dbReference>
<proteinExistence type="predicted"/>
<dbReference type="EMBL" id="VDMD01000030">
    <property type="protein sequence ID" value="TRM59165.1"/>
    <property type="molecule type" value="Genomic_DNA"/>
</dbReference>
<organism evidence="2 3">
    <name type="scientific">Schizophyllum amplum</name>
    <dbReference type="NCBI Taxonomy" id="97359"/>
    <lineage>
        <taxon>Eukaryota</taxon>
        <taxon>Fungi</taxon>
        <taxon>Dikarya</taxon>
        <taxon>Basidiomycota</taxon>
        <taxon>Agaricomycotina</taxon>
        <taxon>Agaricomycetes</taxon>
        <taxon>Agaricomycetidae</taxon>
        <taxon>Agaricales</taxon>
        <taxon>Schizophyllaceae</taxon>
        <taxon>Schizophyllum</taxon>
    </lineage>
</organism>
<accession>A0A550C2X5</accession>
<reference evidence="2 3" key="1">
    <citation type="journal article" date="2019" name="New Phytol.">
        <title>Comparative genomics reveals unique wood-decay strategies and fruiting body development in the Schizophyllaceae.</title>
        <authorList>
            <person name="Almasi E."/>
            <person name="Sahu N."/>
            <person name="Krizsan K."/>
            <person name="Balint B."/>
            <person name="Kovacs G.M."/>
            <person name="Kiss B."/>
            <person name="Cseklye J."/>
            <person name="Drula E."/>
            <person name="Henrissat B."/>
            <person name="Nagy I."/>
            <person name="Chovatia M."/>
            <person name="Adam C."/>
            <person name="LaButti K."/>
            <person name="Lipzen A."/>
            <person name="Riley R."/>
            <person name="Grigoriev I.V."/>
            <person name="Nagy L.G."/>
        </authorList>
    </citation>
    <scope>NUCLEOTIDE SEQUENCE [LARGE SCALE GENOMIC DNA]</scope>
    <source>
        <strain evidence="2 3">NL-1724</strain>
    </source>
</reference>
<dbReference type="Pfam" id="PF01476">
    <property type="entry name" value="LysM"/>
    <property type="match status" value="1"/>
</dbReference>
<evidence type="ECO:0000313" key="3">
    <source>
        <dbReference type="Proteomes" id="UP000320762"/>
    </source>
</evidence>
<dbReference type="SUPFAM" id="SSF54106">
    <property type="entry name" value="LysM domain"/>
    <property type="match status" value="1"/>
</dbReference>
<dbReference type="AlphaFoldDB" id="A0A550C2X5"/>
<protein>
    <recommendedName>
        <fullName evidence="1">LysM domain-containing protein</fullName>
    </recommendedName>
</protein>
<evidence type="ECO:0000313" key="2">
    <source>
        <dbReference type="EMBL" id="TRM59165.1"/>
    </source>
</evidence>
<dbReference type="InterPro" id="IPR018392">
    <property type="entry name" value="LysM"/>
</dbReference>
<dbReference type="CDD" id="cd00118">
    <property type="entry name" value="LysM"/>
    <property type="match status" value="1"/>
</dbReference>
<name>A0A550C2X5_9AGAR</name>
<comment type="caution">
    <text evidence="2">The sequence shown here is derived from an EMBL/GenBank/DDBJ whole genome shotgun (WGS) entry which is preliminary data.</text>
</comment>
<keyword evidence="3" id="KW-1185">Reference proteome</keyword>
<sequence length="89" mass="9991">MRPHYCVLQPSWSSVPAVLVDCAPIYIKGFYSSCKARHVVEFGDSCRRIAHSYRSSVVDVIVKNREMVNSSCSNLTPGMMLCIPHEDDV</sequence>
<feature type="domain" description="LysM" evidence="1">
    <location>
        <begin position="36"/>
        <end position="83"/>
    </location>
</feature>
<gene>
    <name evidence="2" type="ORF">BD626DRAFT_572993</name>
</gene>
<dbReference type="SMART" id="SM00257">
    <property type="entry name" value="LysM"/>
    <property type="match status" value="1"/>
</dbReference>